<organism evidence="1 2">
    <name type="scientific">Colletotrichum tofieldiae</name>
    <dbReference type="NCBI Taxonomy" id="708197"/>
    <lineage>
        <taxon>Eukaryota</taxon>
        <taxon>Fungi</taxon>
        <taxon>Dikarya</taxon>
        <taxon>Ascomycota</taxon>
        <taxon>Pezizomycotina</taxon>
        <taxon>Sordariomycetes</taxon>
        <taxon>Hypocreomycetidae</taxon>
        <taxon>Glomerellales</taxon>
        <taxon>Glomerellaceae</taxon>
        <taxon>Colletotrichum</taxon>
        <taxon>Colletotrichum spaethianum species complex</taxon>
    </lineage>
</organism>
<comment type="caution">
    <text evidence="1">The sequence shown here is derived from an EMBL/GenBank/DDBJ whole genome shotgun (WGS) entry which is preliminary data.</text>
</comment>
<reference evidence="1 2" key="1">
    <citation type="submission" date="2015-06" db="EMBL/GenBank/DDBJ databases">
        <title>Survival trade-offs in plant roots during colonization by closely related pathogenic and mutualistic fungi.</title>
        <authorList>
            <person name="Hacquard S."/>
            <person name="Kracher B."/>
            <person name="Hiruma K."/>
            <person name="Weinman A."/>
            <person name="Muench P."/>
            <person name="Garrido Oter R."/>
            <person name="Ver Loren van Themaat E."/>
            <person name="Dallerey J.-F."/>
            <person name="Damm U."/>
            <person name="Henrissat B."/>
            <person name="Lespinet O."/>
            <person name="Thon M."/>
            <person name="Kemen E."/>
            <person name="McHardy A.C."/>
            <person name="Schulze-Lefert P."/>
            <person name="O'Connell R.J."/>
        </authorList>
    </citation>
    <scope>NUCLEOTIDE SEQUENCE [LARGE SCALE GENOMIC DNA]</scope>
    <source>
        <strain evidence="1 2">0861</strain>
    </source>
</reference>
<dbReference type="STRING" id="708197.A0A166W6W1"/>
<gene>
    <name evidence="1" type="ORF">CT0861_11406</name>
</gene>
<evidence type="ECO:0000313" key="2">
    <source>
        <dbReference type="Proteomes" id="UP000076552"/>
    </source>
</evidence>
<protein>
    <submittedName>
        <fullName evidence="1">Transcription factor sef1</fullName>
    </submittedName>
</protein>
<keyword evidence="2" id="KW-1185">Reference proteome</keyword>
<dbReference type="EMBL" id="LFIV01000024">
    <property type="protein sequence ID" value="KZL75384.1"/>
    <property type="molecule type" value="Genomic_DNA"/>
</dbReference>
<proteinExistence type="predicted"/>
<name>A0A166W6W1_9PEZI</name>
<dbReference type="Proteomes" id="UP000076552">
    <property type="component" value="Unassembled WGS sequence"/>
</dbReference>
<sequence length="114" mass="13294">MDVTFLRTISETTSDIESKDGVYSAQISCIVSGYDQWRWTAYFAIDTWFEEESDDPSLDKVIRYQNDEEDGLYTDPLSRGRTEASLSAWHPRVYFLRTMEIRLTQIKWTSDSGT</sequence>
<evidence type="ECO:0000313" key="1">
    <source>
        <dbReference type="EMBL" id="KZL75384.1"/>
    </source>
</evidence>
<dbReference type="AlphaFoldDB" id="A0A166W6W1"/>
<accession>A0A166W6W1</accession>